<dbReference type="EMBL" id="WNYA01000006">
    <property type="protein sequence ID" value="KAG8565799.1"/>
    <property type="molecule type" value="Genomic_DNA"/>
</dbReference>
<evidence type="ECO:0000259" key="1">
    <source>
        <dbReference type="PROSITE" id="PS51886"/>
    </source>
</evidence>
<proteinExistence type="predicted"/>
<reference evidence="2" key="1">
    <citation type="thesis" date="2020" institute="ProQuest LLC" country="789 East Eisenhower Parkway, Ann Arbor, MI, USA">
        <title>Comparative Genomics and Chromosome Evolution.</title>
        <authorList>
            <person name="Mudd A.B."/>
        </authorList>
    </citation>
    <scope>NUCLEOTIDE SEQUENCE</scope>
    <source>
        <strain evidence="2">237g6f4</strain>
        <tissue evidence="2">Blood</tissue>
    </source>
</reference>
<dbReference type="PANTHER" id="PTHR23354">
    <property type="entry name" value="NUCLEOLAR PROTEIN 7/ESTROGEN RECEPTOR COACTIVATOR-RELATED"/>
    <property type="match status" value="1"/>
</dbReference>
<dbReference type="GO" id="GO:0006979">
    <property type="term" value="P:response to oxidative stress"/>
    <property type="evidence" value="ECO:0007669"/>
    <property type="project" value="TreeGrafter"/>
</dbReference>
<dbReference type="InterPro" id="IPR006571">
    <property type="entry name" value="TLDc_dom"/>
</dbReference>
<evidence type="ECO:0000313" key="2">
    <source>
        <dbReference type="EMBL" id="KAG8565799.1"/>
    </source>
</evidence>
<dbReference type="PROSITE" id="PS51886">
    <property type="entry name" value="TLDC"/>
    <property type="match status" value="1"/>
</dbReference>
<name>A0AAV7B0C3_ENGPU</name>
<gene>
    <name evidence="2" type="ORF">GDO81_012974</name>
</gene>
<dbReference type="Pfam" id="PF07534">
    <property type="entry name" value="TLD"/>
    <property type="match status" value="1"/>
</dbReference>
<accession>A0AAV7B0C3</accession>
<dbReference type="GO" id="GO:0005634">
    <property type="term" value="C:nucleus"/>
    <property type="evidence" value="ECO:0007669"/>
    <property type="project" value="TreeGrafter"/>
</dbReference>
<comment type="caution">
    <text evidence="2">The sequence shown here is derived from an EMBL/GenBank/DDBJ whole genome shotgun (WGS) entry which is preliminary data.</text>
</comment>
<dbReference type="PANTHER" id="PTHR23354:SF65">
    <property type="entry name" value="TLD DOMAIN-CONTAINING PROTEIN 2"/>
    <property type="match status" value="1"/>
</dbReference>
<protein>
    <recommendedName>
        <fullName evidence="1">TLDc domain-containing protein</fullName>
    </recommendedName>
</protein>
<sequence length="249" mass="28108">MCCGCVHVSQVQAASRLFWLYSIEHSSGRMRTIRCSYTPLKNNLHEAVSSDDSDYEIIDETEVNKQKKGCGKPKEEVEEPVLIGSSQILGSDDIKQIAQQLPPKVIGYSWKLLYSTDKNGFSLRTMYRTMNTVSSPVLLVVKDNEGKVFGGFCSSELKVSPTFYGTGETFLFTFTPQLKVFRWTGDNNFFVRGDVQSLTFGGSKCGNFGLWLDEDLYNGRSQWCATFNNSILSSNEQFRIHSLEVWAFT</sequence>
<organism evidence="2 3">
    <name type="scientific">Engystomops pustulosus</name>
    <name type="common">Tungara frog</name>
    <name type="synonym">Physalaemus pustulosus</name>
    <dbReference type="NCBI Taxonomy" id="76066"/>
    <lineage>
        <taxon>Eukaryota</taxon>
        <taxon>Metazoa</taxon>
        <taxon>Chordata</taxon>
        <taxon>Craniata</taxon>
        <taxon>Vertebrata</taxon>
        <taxon>Euteleostomi</taxon>
        <taxon>Amphibia</taxon>
        <taxon>Batrachia</taxon>
        <taxon>Anura</taxon>
        <taxon>Neobatrachia</taxon>
        <taxon>Hyloidea</taxon>
        <taxon>Leptodactylidae</taxon>
        <taxon>Leiuperinae</taxon>
        <taxon>Engystomops</taxon>
    </lineage>
</organism>
<dbReference type="SMART" id="SM00584">
    <property type="entry name" value="TLDc"/>
    <property type="match status" value="1"/>
</dbReference>
<dbReference type="Proteomes" id="UP000824782">
    <property type="component" value="Unassembled WGS sequence"/>
</dbReference>
<evidence type="ECO:0000313" key="3">
    <source>
        <dbReference type="Proteomes" id="UP000824782"/>
    </source>
</evidence>
<keyword evidence="3" id="KW-1185">Reference proteome</keyword>
<feature type="domain" description="TLDc" evidence="1">
    <location>
        <begin position="87"/>
        <end position="249"/>
    </location>
</feature>
<dbReference type="AlphaFoldDB" id="A0AAV7B0C3"/>